<dbReference type="eggNOG" id="KOG0969">
    <property type="taxonomic scope" value="Eukaryota"/>
</dbReference>
<dbReference type="GO" id="GO:0006287">
    <property type="term" value="P:base-excision repair, gap-filling"/>
    <property type="evidence" value="ECO:0007669"/>
    <property type="project" value="TreeGrafter"/>
</dbReference>
<dbReference type="Proteomes" id="UP000001861">
    <property type="component" value="Unassembled WGS sequence"/>
</dbReference>
<dbReference type="InterPro" id="IPR036397">
    <property type="entry name" value="RNaseH_sf"/>
</dbReference>
<keyword evidence="4" id="KW-1185">Reference proteome</keyword>
<dbReference type="InterPro" id="IPR012337">
    <property type="entry name" value="RNaseH-like_sf"/>
</dbReference>
<evidence type="ECO:0000259" key="2">
    <source>
        <dbReference type="Pfam" id="PF03104"/>
    </source>
</evidence>
<dbReference type="Gene3D" id="3.30.342.10">
    <property type="entry name" value="DNA Polymerase, chain B, domain 1"/>
    <property type="match status" value="1"/>
</dbReference>
<dbReference type="InParanoid" id="A8NRH5"/>
<dbReference type="SUPFAM" id="SSF53098">
    <property type="entry name" value="Ribonuclease H-like"/>
    <property type="match status" value="1"/>
</dbReference>
<dbReference type="Gene3D" id="3.30.420.10">
    <property type="entry name" value="Ribonuclease H-like superfamily/Ribonuclease H"/>
    <property type="match status" value="1"/>
</dbReference>
<dbReference type="GO" id="GO:0006297">
    <property type="term" value="P:nucleotide-excision repair, DNA gap filling"/>
    <property type="evidence" value="ECO:0007669"/>
    <property type="project" value="TreeGrafter"/>
</dbReference>
<dbReference type="STRING" id="240176.A8NRH5"/>
<evidence type="ECO:0000256" key="1">
    <source>
        <dbReference type="ARBA" id="ARBA00024411"/>
    </source>
</evidence>
<dbReference type="GO" id="GO:0008296">
    <property type="term" value="F:3'-5'-DNA exonuclease activity"/>
    <property type="evidence" value="ECO:0007669"/>
    <property type="project" value="TreeGrafter"/>
</dbReference>
<dbReference type="OrthoDB" id="2414538at2759"/>
<dbReference type="KEGG" id="cci:CC1G_11690"/>
<sequence length="546" mass="61161">MLAVPLASTSSNSHELFAQRLTEMTPNVPLVLDDDGSYYFAMKGHARPRPSLQDQRGLVFQPIRLEEGRGSDGTGIINIFGLTEHGSTVMVSVRDYHQWFYMPHPEGFKVKQAPAWRDKLNVRRFPGPYLKLVGKDNVVAKILPLTEALKVYVALPDELDNLKNKSPHNGSFPDNPRLTLFPQMLVSTGTVSETTEGNDKYLAAFMREKKVQVMNWLSLSSGTYRVVPDDSRVSTCQLEVTASGRNIVLLASSRTELVTQRLPEIAPLRVLSFDVETMVFRPTPPATRAPFPHPTTSEVLQISNIISRRYGKDQSMELSSRVIFTLGKCAAISGAQVFWFDTEEELLLSWHQFVKSIDPDVITGYNMGRFDLPFLLARAKILGIQDTFGRLGRLEGGMLLLSAESWSFMRVCVPDPCLHFSPWDANAPQNEWKDMPIVPGRITFDASNYIARNKFALGLASARLGDVALQLLGEAKLDLCFELVQDYQEGGPETRRRMALYCLKDAYLVQRLLDVHSCLRNDLALARGNSVTVEELATRNGNRNAH</sequence>
<evidence type="ECO:0000313" key="3">
    <source>
        <dbReference type="EMBL" id="EAU86018.2"/>
    </source>
</evidence>
<dbReference type="GO" id="GO:0045004">
    <property type="term" value="P:DNA replication proofreading"/>
    <property type="evidence" value="ECO:0007669"/>
    <property type="project" value="TreeGrafter"/>
</dbReference>
<dbReference type="InterPro" id="IPR050240">
    <property type="entry name" value="DNA_pol_type-B"/>
</dbReference>
<dbReference type="EMBL" id="AACS02000008">
    <property type="protein sequence ID" value="EAU86018.2"/>
    <property type="molecule type" value="Genomic_DNA"/>
</dbReference>
<proteinExistence type="predicted"/>
<comment type="caution">
    <text evidence="3">The sequence shown here is derived from an EMBL/GenBank/DDBJ whole genome shotgun (WGS) entry which is preliminary data.</text>
</comment>
<dbReference type="PANTHER" id="PTHR10322:SF23">
    <property type="entry name" value="DNA POLYMERASE DELTA CATALYTIC SUBUNIT"/>
    <property type="match status" value="1"/>
</dbReference>
<accession>A8NRH5</accession>
<evidence type="ECO:0000313" key="4">
    <source>
        <dbReference type="Proteomes" id="UP000001861"/>
    </source>
</evidence>
<dbReference type="VEuPathDB" id="FungiDB:CC1G_11690"/>
<dbReference type="PANTHER" id="PTHR10322">
    <property type="entry name" value="DNA POLYMERASE CATALYTIC SUBUNIT"/>
    <property type="match status" value="1"/>
</dbReference>
<dbReference type="GO" id="GO:0003676">
    <property type="term" value="F:nucleic acid binding"/>
    <property type="evidence" value="ECO:0007669"/>
    <property type="project" value="InterPro"/>
</dbReference>
<dbReference type="CDD" id="cd05777">
    <property type="entry name" value="DNA_polB_delta_exo"/>
    <property type="match status" value="1"/>
</dbReference>
<name>A8NRH5_COPC7</name>
<dbReference type="Pfam" id="PF03104">
    <property type="entry name" value="DNA_pol_B_exo1"/>
    <property type="match status" value="1"/>
</dbReference>
<gene>
    <name evidence="3" type="ORF">CC1G_11690</name>
</gene>
<organism evidence="3 4">
    <name type="scientific">Coprinopsis cinerea (strain Okayama-7 / 130 / ATCC MYA-4618 / FGSC 9003)</name>
    <name type="common">Inky cap fungus</name>
    <name type="synonym">Hormographiella aspergillata</name>
    <dbReference type="NCBI Taxonomy" id="240176"/>
    <lineage>
        <taxon>Eukaryota</taxon>
        <taxon>Fungi</taxon>
        <taxon>Dikarya</taxon>
        <taxon>Basidiomycota</taxon>
        <taxon>Agaricomycotina</taxon>
        <taxon>Agaricomycetes</taxon>
        <taxon>Agaricomycetidae</taxon>
        <taxon>Agaricales</taxon>
        <taxon>Agaricineae</taxon>
        <taxon>Psathyrellaceae</taxon>
        <taxon>Coprinopsis</taxon>
    </lineage>
</organism>
<dbReference type="RefSeq" id="XP_001835785.2">
    <property type="nucleotide sequence ID" value="XM_001835733.2"/>
</dbReference>
<reference evidence="3 4" key="1">
    <citation type="journal article" date="2010" name="Proc. Natl. Acad. Sci. U.S.A.">
        <title>Insights into evolution of multicellular fungi from the assembled chromosomes of the mushroom Coprinopsis cinerea (Coprinus cinereus).</title>
        <authorList>
            <person name="Stajich J.E."/>
            <person name="Wilke S.K."/>
            <person name="Ahren D."/>
            <person name="Au C.H."/>
            <person name="Birren B.W."/>
            <person name="Borodovsky M."/>
            <person name="Burns C."/>
            <person name="Canback B."/>
            <person name="Casselton L.A."/>
            <person name="Cheng C.K."/>
            <person name="Deng J."/>
            <person name="Dietrich F.S."/>
            <person name="Fargo D.C."/>
            <person name="Farman M.L."/>
            <person name="Gathman A.C."/>
            <person name="Goldberg J."/>
            <person name="Guigo R."/>
            <person name="Hoegger P.J."/>
            <person name="Hooker J.B."/>
            <person name="Huggins A."/>
            <person name="James T.Y."/>
            <person name="Kamada T."/>
            <person name="Kilaru S."/>
            <person name="Kodira C."/>
            <person name="Kues U."/>
            <person name="Kupfer D."/>
            <person name="Kwan H.S."/>
            <person name="Lomsadze A."/>
            <person name="Li W."/>
            <person name="Lilly W.W."/>
            <person name="Ma L.J."/>
            <person name="Mackey A.J."/>
            <person name="Manning G."/>
            <person name="Martin F."/>
            <person name="Muraguchi H."/>
            <person name="Natvig D.O."/>
            <person name="Palmerini H."/>
            <person name="Ramesh M.A."/>
            <person name="Rehmeyer C.J."/>
            <person name="Roe B.A."/>
            <person name="Shenoy N."/>
            <person name="Stanke M."/>
            <person name="Ter-Hovhannisyan V."/>
            <person name="Tunlid A."/>
            <person name="Velagapudi R."/>
            <person name="Vision T.J."/>
            <person name="Zeng Q."/>
            <person name="Zolan M.E."/>
            <person name="Pukkila P.J."/>
        </authorList>
    </citation>
    <scope>NUCLEOTIDE SEQUENCE [LARGE SCALE GENOMIC DNA]</scope>
    <source>
        <strain evidence="4">Okayama-7 / 130 / ATCC MYA-4618 / FGSC 9003</strain>
    </source>
</reference>
<feature type="domain" description="DNA-directed DNA polymerase family B exonuclease" evidence="2">
    <location>
        <begin position="196"/>
        <end position="396"/>
    </location>
</feature>
<dbReference type="GO" id="GO:0003887">
    <property type="term" value="F:DNA-directed DNA polymerase activity"/>
    <property type="evidence" value="ECO:0007669"/>
    <property type="project" value="TreeGrafter"/>
</dbReference>
<dbReference type="AlphaFoldDB" id="A8NRH5"/>
<dbReference type="OMA" id="EELFCAN"/>
<dbReference type="GO" id="GO:0043625">
    <property type="term" value="C:delta DNA polymerase complex"/>
    <property type="evidence" value="ECO:0007669"/>
    <property type="project" value="TreeGrafter"/>
</dbReference>
<protein>
    <recommendedName>
        <fullName evidence="1">DNA polymerase delta catalytic subunit</fullName>
    </recommendedName>
</protein>
<dbReference type="InterPro" id="IPR006133">
    <property type="entry name" value="DNA-dir_DNA_pol_B_exonuc"/>
</dbReference>
<dbReference type="HOGENOM" id="CLU_498754_0_0_1"/>
<dbReference type="GeneID" id="6012320"/>